<dbReference type="PATRIC" id="fig|1682.24.peg.1340"/>
<sequence>MLWGLRQIFVQPFNAVGMHILDKTFRSHMNEDALSSFVIPVITQIHLRF</sequence>
<proteinExistence type="predicted"/>
<dbReference type="Proteomes" id="UP000067206">
    <property type="component" value="Chromosome"/>
</dbReference>
<reference evidence="1 2" key="1">
    <citation type="submission" date="2014-12" db="EMBL/GenBank/DDBJ databases">
        <title>Complete genome sequence of Bifidobacterium longum subsp. infantis BT1.</title>
        <authorList>
            <person name="Kim J.F."/>
            <person name="Kwak M.-J."/>
        </authorList>
    </citation>
    <scope>NUCLEOTIDE SEQUENCE [LARGE SCALE GENOMIC DNA]</scope>
    <source>
        <strain evidence="1 2">BT1</strain>
    </source>
</reference>
<organism evidence="1 2">
    <name type="scientific">Bifidobacterium longum subsp. infantis</name>
    <dbReference type="NCBI Taxonomy" id="1682"/>
    <lineage>
        <taxon>Bacteria</taxon>
        <taxon>Bacillati</taxon>
        <taxon>Actinomycetota</taxon>
        <taxon>Actinomycetes</taxon>
        <taxon>Bifidobacteriales</taxon>
        <taxon>Bifidobacteriaceae</taxon>
        <taxon>Bifidobacterium</taxon>
    </lineage>
</organism>
<evidence type="ECO:0000313" key="2">
    <source>
        <dbReference type="Proteomes" id="UP000067206"/>
    </source>
</evidence>
<evidence type="ECO:0000313" key="1">
    <source>
        <dbReference type="EMBL" id="ALE09398.1"/>
    </source>
</evidence>
<protein>
    <submittedName>
        <fullName evidence="1">Uncharacterized protein</fullName>
    </submittedName>
</protein>
<gene>
    <name evidence="1" type="ORF">RY67_1378</name>
</gene>
<dbReference type="AlphaFoldDB" id="A0A0M5KZI4"/>
<accession>A0A0M5KZI4</accession>
<name>A0A0M5KZI4_BIFLI</name>
<dbReference type="EMBL" id="CP010411">
    <property type="protein sequence ID" value="ALE09398.1"/>
    <property type="molecule type" value="Genomic_DNA"/>
</dbReference>